<reference evidence="5" key="2">
    <citation type="submission" date="2021-04" db="EMBL/GenBank/DDBJ databases">
        <title>Brevibacillus composti FJAT-54423, complete genome.</title>
        <authorList>
            <person name="Tang R."/>
        </authorList>
    </citation>
    <scope>NUCLEOTIDE SEQUENCE</scope>
    <source>
        <strain evidence="5">FJAT-54424</strain>
    </source>
</reference>
<evidence type="ECO:0000313" key="6">
    <source>
        <dbReference type="Proteomes" id="UP000595847"/>
    </source>
</evidence>
<protein>
    <submittedName>
        <fullName evidence="4">Helix-turn-helix transcriptional regulator</fullName>
    </submittedName>
</protein>
<feature type="compositionally biased region" description="Polar residues" evidence="2">
    <location>
        <begin position="34"/>
        <end position="43"/>
    </location>
</feature>
<dbReference type="SMART" id="SM00530">
    <property type="entry name" value="HTH_XRE"/>
    <property type="match status" value="1"/>
</dbReference>
<dbReference type="InterPro" id="IPR001387">
    <property type="entry name" value="Cro/C1-type_HTH"/>
</dbReference>
<dbReference type="AlphaFoldDB" id="A0A7T5EN56"/>
<dbReference type="EMBL" id="CP066308">
    <property type="protein sequence ID" value="QQE75685.1"/>
    <property type="molecule type" value="Genomic_DNA"/>
</dbReference>
<dbReference type="EMBL" id="CP073708">
    <property type="protein sequence ID" value="QUO42711.1"/>
    <property type="molecule type" value="Genomic_DNA"/>
</dbReference>
<organism evidence="4 6">
    <name type="scientific">Brevibacillus composti</name>
    <dbReference type="NCBI Taxonomy" id="2796470"/>
    <lineage>
        <taxon>Bacteria</taxon>
        <taxon>Bacillati</taxon>
        <taxon>Bacillota</taxon>
        <taxon>Bacilli</taxon>
        <taxon>Bacillales</taxon>
        <taxon>Paenibacillaceae</taxon>
        <taxon>Brevibacillus</taxon>
    </lineage>
</organism>
<dbReference type="GO" id="GO:0003677">
    <property type="term" value="F:DNA binding"/>
    <property type="evidence" value="ECO:0007669"/>
    <property type="project" value="UniProtKB-KW"/>
</dbReference>
<name>A0A7T5EN56_9BACL</name>
<keyword evidence="1" id="KW-0238">DNA-binding</keyword>
<gene>
    <name evidence="4" type="ORF">JD108_07345</name>
    <name evidence="5" type="ORF">KDJ56_07025</name>
</gene>
<dbReference type="Gene3D" id="1.10.260.40">
    <property type="entry name" value="lambda repressor-like DNA-binding domains"/>
    <property type="match status" value="1"/>
</dbReference>
<evidence type="ECO:0000259" key="3">
    <source>
        <dbReference type="PROSITE" id="PS50943"/>
    </source>
</evidence>
<proteinExistence type="predicted"/>
<reference evidence="4 6" key="1">
    <citation type="submission" date="2020-12" db="EMBL/GenBank/DDBJ databases">
        <title>strain FJAT-54423T represents a novel species of the genus Brevibacillus.</title>
        <authorList>
            <person name="Tang R."/>
        </authorList>
    </citation>
    <scope>NUCLEOTIDE SEQUENCE [LARGE SCALE GENOMIC DNA]</scope>
    <source>
        <strain evidence="4 6">FJAT-54423</strain>
    </source>
</reference>
<dbReference type="InterPro" id="IPR010982">
    <property type="entry name" value="Lambda_DNA-bd_dom_sf"/>
</dbReference>
<evidence type="ECO:0000313" key="4">
    <source>
        <dbReference type="EMBL" id="QQE75685.1"/>
    </source>
</evidence>
<dbReference type="Proteomes" id="UP000595847">
    <property type="component" value="Chromosome"/>
</dbReference>
<feature type="region of interest" description="Disordered" evidence="2">
    <location>
        <begin position="17"/>
        <end position="47"/>
    </location>
</feature>
<accession>A0A7T5EN56</accession>
<dbReference type="Proteomes" id="UP000677234">
    <property type="component" value="Chromosome"/>
</dbReference>
<keyword evidence="7" id="KW-1185">Reference proteome</keyword>
<evidence type="ECO:0000313" key="7">
    <source>
        <dbReference type="Proteomes" id="UP000677234"/>
    </source>
</evidence>
<dbReference type="PANTHER" id="PTHR46558">
    <property type="entry name" value="TRACRIPTIONAL REGULATORY PROTEIN-RELATED-RELATED"/>
    <property type="match status" value="1"/>
</dbReference>
<sequence>MDDNQKKLMGQRIKSLREKHGMSQDELANRLGMNRTNVSNYESGRTVPPGNIIKELADLLKTNADYLLGRSETSDSLSIYDTDSEDLDDDIRTIQRAAKKMSHKDRKRMMEIIKLTFEDAFDDDDDDDEEEDI</sequence>
<dbReference type="PROSITE" id="PS50943">
    <property type="entry name" value="HTH_CROC1"/>
    <property type="match status" value="1"/>
</dbReference>
<dbReference type="KEGG" id="bcop:JD108_07345"/>
<dbReference type="SUPFAM" id="SSF47413">
    <property type="entry name" value="lambda repressor-like DNA-binding domains"/>
    <property type="match status" value="1"/>
</dbReference>
<feature type="domain" description="HTH cro/C1-type" evidence="3">
    <location>
        <begin position="13"/>
        <end position="67"/>
    </location>
</feature>
<dbReference type="Pfam" id="PF01381">
    <property type="entry name" value="HTH_3"/>
    <property type="match status" value="1"/>
</dbReference>
<evidence type="ECO:0000256" key="2">
    <source>
        <dbReference type="SAM" id="MobiDB-lite"/>
    </source>
</evidence>
<dbReference type="CDD" id="cd00093">
    <property type="entry name" value="HTH_XRE"/>
    <property type="match status" value="1"/>
</dbReference>
<dbReference type="PANTHER" id="PTHR46558:SF11">
    <property type="entry name" value="HTH-TYPE TRANSCRIPTIONAL REGULATOR XRE"/>
    <property type="match status" value="1"/>
</dbReference>
<dbReference type="RefSeq" id="WP_198829205.1">
    <property type="nucleotide sequence ID" value="NZ_CP066308.1"/>
</dbReference>
<evidence type="ECO:0000256" key="1">
    <source>
        <dbReference type="ARBA" id="ARBA00023125"/>
    </source>
</evidence>
<evidence type="ECO:0000313" key="5">
    <source>
        <dbReference type="EMBL" id="QUO42711.1"/>
    </source>
</evidence>